<dbReference type="GO" id="GO:0046872">
    <property type="term" value="F:metal ion binding"/>
    <property type="evidence" value="ECO:0007669"/>
    <property type="project" value="InterPro"/>
</dbReference>
<dbReference type="InterPro" id="IPR036724">
    <property type="entry name" value="Cobalamin-bd_sf"/>
</dbReference>
<dbReference type="SUPFAM" id="SSF52242">
    <property type="entry name" value="Cobalamin (vitamin B12)-binding domain"/>
    <property type="match status" value="1"/>
</dbReference>
<gene>
    <name evidence="1" type="ORF">SAMN05421504_106326</name>
</gene>
<proteinExistence type="predicted"/>
<keyword evidence="2" id="KW-1185">Reference proteome</keyword>
<dbReference type="STRING" id="589385.SAMN05421504_106326"/>
<dbReference type="EMBL" id="FNON01000006">
    <property type="protein sequence ID" value="SDY67026.1"/>
    <property type="molecule type" value="Genomic_DNA"/>
</dbReference>
<evidence type="ECO:0000313" key="2">
    <source>
        <dbReference type="Proteomes" id="UP000199515"/>
    </source>
</evidence>
<dbReference type="AlphaFoldDB" id="A0A1H3LRR8"/>
<dbReference type="Proteomes" id="UP000199515">
    <property type="component" value="Unassembled WGS sequence"/>
</dbReference>
<reference evidence="1 2" key="1">
    <citation type="submission" date="2016-10" db="EMBL/GenBank/DDBJ databases">
        <authorList>
            <person name="de Groot N.N."/>
        </authorList>
    </citation>
    <scope>NUCLEOTIDE SEQUENCE [LARGE SCALE GENOMIC DNA]</scope>
    <source>
        <strain evidence="1 2">CPCC 202699</strain>
    </source>
</reference>
<name>A0A1H3LRR8_9PSEU</name>
<dbReference type="Gene3D" id="3.40.50.280">
    <property type="entry name" value="Cobalamin-binding domain"/>
    <property type="match status" value="1"/>
</dbReference>
<dbReference type="RefSeq" id="WP_245757549.1">
    <property type="nucleotide sequence ID" value="NZ_FNON01000006.1"/>
</dbReference>
<dbReference type="GO" id="GO:0031419">
    <property type="term" value="F:cobalamin binding"/>
    <property type="evidence" value="ECO:0007669"/>
    <property type="project" value="InterPro"/>
</dbReference>
<protein>
    <submittedName>
        <fullName evidence="1">Methylmalonyl-CoA mutase, C-terminal domain</fullName>
    </submittedName>
</protein>
<evidence type="ECO:0000313" key="1">
    <source>
        <dbReference type="EMBL" id="SDY67026.1"/>
    </source>
</evidence>
<accession>A0A1H3LRR8</accession>
<organism evidence="1 2">
    <name type="scientific">Amycolatopsis xylanica</name>
    <dbReference type="NCBI Taxonomy" id="589385"/>
    <lineage>
        <taxon>Bacteria</taxon>
        <taxon>Bacillati</taxon>
        <taxon>Actinomycetota</taxon>
        <taxon>Actinomycetes</taxon>
        <taxon>Pseudonocardiales</taxon>
        <taxon>Pseudonocardiaceae</taxon>
        <taxon>Amycolatopsis</taxon>
    </lineage>
</organism>
<sequence length="100" mass="10839">MIRVVLVEFGEPCVELARLLRDAGVEVVYTGELTTVDQIVRTAEQEDPDVLGVAVGAGRRLDGLAESIGAVRLFTIGSPEGAETRFETAEEAVKWVDSHR</sequence>